<keyword evidence="3" id="KW-0378">Hydrolase</keyword>
<dbReference type="Pfam" id="PF04909">
    <property type="entry name" value="Amidohydro_2"/>
    <property type="match status" value="1"/>
</dbReference>
<dbReference type="PANTHER" id="PTHR43569:SF2">
    <property type="entry name" value="AMIDOHYDROLASE-RELATED DOMAIN-CONTAINING PROTEIN"/>
    <property type="match status" value="1"/>
</dbReference>
<dbReference type="Proteomes" id="UP000469385">
    <property type="component" value="Unassembled WGS sequence"/>
</dbReference>
<feature type="domain" description="Amidohydrolase-related" evidence="2">
    <location>
        <begin position="6"/>
        <end position="276"/>
    </location>
</feature>
<dbReference type="InterPro" id="IPR032466">
    <property type="entry name" value="Metal_Hydrolase"/>
</dbReference>
<comment type="caution">
    <text evidence="3">The sequence shown here is derived from an EMBL/GenBank/DDBJ whole genome shotgun (WGS) entry which is preliminary data.</text>
</comment>
<comment type="similarity">
    <text evidence="1">Belongs to the metallo-dependent hydrolases superfamily.</text>
</comment>
<dbReference type="EMBL" id="WSEL01000003">
    <property type="protein sequence ID" value="MVQ29962.1"/>
    <property type="molecule type" value="Genomic_DNA"/>
</dbReference>
<organism evidence="3 4">
    <name type="scientific">Ramlibacter pinisoli</name>
    <dbReference type="NCBI Taxonomy" id="2682844"/>
    <lineage>
        <taxon>Bacteria</taxon>
        <taxon>Pseudomonadati</taxon>
        <taxon>Pseudomonadota</taxon>
        <taxon>Betaproteobacteria</taxon>
        <taxon>Burkholderiales</taxon>
        <taxon>Comamonadaceae</taxon>
        <taxon>Ramlibacter</taxon>
    </lineage>
</organism>
<dbReference type="InterPro" id="IPR006680">
    <property type="entry name" value="Amidohydro-rel"/>
</dbReference>
<evidence type="ECO:0000259" key="2">
    <source>
        <dbReference type="Pfam" id="PF04909"/>
    </source>
</evidence>
<name>A0A6N8ITB5_9BURK</name>
<sequence>MVMVADSQVHVWGDEAPGRPWIAGGQERLRHMGHLPSLGPDYLVGKMDEGGVQRAVLVPPTWDQDRIDVALEAHRRFPDRFRVMTRIPVNKPDEAREMLRGLRKEPGVAGVRLTFSFETERDWIHDGTADWFWPYAEEHDIPVMMLVPHGKDKVARIAEKHPKLRLSIDHMGILGNTTDDKVAPYVEATAALARFPNVTVKLSNIPSFSTAKYPFANVMPYVQQLVQAFGAQRCFWGTDLSRMLGKYGVDYTAGVALVTDHMPFLSEREKALVLGEALCTWLRWD</sequence>
<dbReference type="Gene3D" id="3.20.20.140">
    <property type="entry name" value="Metal-dependent hydrolases"/>
    <property type="match status" value="1"/>
</dbReference>
<dbReference type="InterPro" id="IPR052350">
    <property type="entry name" value="Metallo-dep_Lactonases"/>
</dbReference>
<evidence type="ECO:0000313" key="3">
    <source>
        <dbReference type="EMBL" id="MVQ29962.1"/>
    </source>
</evidence>
<dbReference type="AlphaFoldDB" id="A0A6N8ITB5"/>
<proteinExistence type="inferred from homology"/>
<dbReference type="SUPFAM" id="SSF51556">
    <property type="entry name" value="Metallo-dependent hydrolases"/>
    <property type="match status" value="1"/>
</dbReference>
<evidence type="ECO:0000256" key="1">
    <source>
        <dbReference type="ARBA" id="ARBA00038310"/>
    </source>
</evidence>
<reference evidence="3 4" key="1">
    <citation type="submission" date="2019-12" db="EMBL/GenBank/DDBJ databases">
        <authorList>
            <person name="Huq M.A."/>
        </authorList>
    </citation>
    <scope>NUCLEOTIDE SEQUENCE [LARGE SCALE GENOMIC DNA]</scope>
    <source>
        <strain evidence="3 4">MAH-25</strain>
    </source>
</reference>
<accession>A0A6N8ITB5</accession>
<dbReference type="GO" id="GO:0016787">
    <property type="term" value="F:hydrolase activity"/>
    <property type="evidence" value="ECO:0007669"/>
    <property type="project" value="UniProtKB-KW"/>
</dbReference>
<keyword evidence="4" id="KW-1185">Reference proteome</keyword>
<protein>
    <submittedName>
        <fullName evidence="3">Amidohydrolase family protein</fullName>
    </submittedName>
</protein>
<gene>
    <name evidence="3" type="ORF">GON04_10915</name>
</gene>
<dbReference type="RefSeq" id="WP_157397905.1">
    <property type="nucleotide sequence ID" value="NZ_WSEL01000003.1"/>
</dbReference>
<dbReference type="PANTHER" id="PTHR43569">
    <property type="entry name" value="AMIDOHYDROLASE"/>
    <property type="match status" value="1"/>
</dbReference>
<evidence type="ECO:0000313" key="4">
    <source>
        <dbReference type="Proteomes" id="UP000469385"/>
    </source>
</evidence>